<dbReference type="CDD" id="cd06550">
    <property type="entry name" value="TM_ABC_iron-siderophores_like"/>
    <property type="match status" value="1"/>
</dbReference>
<evidence type="ECO:0000256" key="3">
    <source>
        <dbReference type="ARBA" id="ARBA00022448"/>
    </source>
</evidence>
<evidence type="ECO:0000256" key="1">
    <source>
        <dbReference type="ARBA" id="ARBA00004651"/>
    </source>
</evidence>
<sequence>MMTFDQNAFLIIFTASLIAISCGLLGVFMMLRKMSMTGDAISHAVLPGIVIGFFISGSQRGLEVIIGAGILGIFATLVIDWLRQKARVQLDASIGITFTLLFAIGIILINLLAYKVDLDQECVLYGEIAYLPIDLWISDSGFNYGPRITYLAVLNVALVGGFITLLFKELTLTSFDENFSTVMGLPSKTVNLALMSMVSYTTVSSFEAVGAILVVALLVVPPSTAFLWTKKLMPLIKLTCGLGIFIALSGYYLAYLVDSSIAGMMVAVSGVLFLASVLIKGKRPKFTFELPRSKNGLSLEDKQL</sequence>
<accession>A0A1N6DS62</accession>
<evidence type="ECO:0000256" key="4">
    <source>
        <dbReference type="ARBA" id="ARBA00022475"/>
    </source>
</evidence>
<evidence type="ECO:0000256" key="5">
    <source>
        <dbReference type="ARBA" id="ARBA00022692"/>
    </source>
</evidence>
<comment type="subcellular location">
    <subcellularLocation>
        <location evidence="1 8">Cell membrane</location>
        <topology evidence="1 8">Multi-pass membrane protein</topology>
    </subcellularLocation>
</comment>
<feature type="transmembrane region" description="Helical" evidence="9">
    <location>
        <begin position="260"/>
        <end position="279"/>
    </location>
</feature>
<feature type="transmembrane region" description="Helical" evidence="9">
    <location>
        <begin position="40"/>
        <end position="58"/>
    </location>
</feature>
<gene>
    <name evidence="10" type="ORF">SAMN05444394_1328</name>
</gene>
<keyword evidence="7 9" id="KW-0472">Membrane</keyword>
<evidence type="ECO:0000256" key="2">
    <source>
        <dbReference type="ARBA" id="ARBA00008034"/>
    </source>
</evidence>
<dbReference type="PANTHER" id="PTHR30477">
    <property type="entry name" value="ABC-TRANSPORTER METAL-BINDING PROTEIN"/>
    <property type="match status" value="1"/>
</dbReference>
<dbReference type="RefSeq" id="WP_234982114.1">
    <property type="nucleotide sequence ID" value="NZ_FSRC01000001.1"/>
</dbReference>
<dbReference type="Pfam" id="PF00950">
    <property type="entry name" value="ABC-3"/>
    <property type="match status" value="1"/>
</dbReference>
<dbReference type="STRING" id="226505.SAMN05444394_1328"/>
<keyword evidence="11" id="KW-1185">Reference proteome</keyword>
<keyword evidence="4" id="KW-1003">Cell membrane</keyword>
<keyword evidence="3 8" id="KW-0813">Transport</keyword>
<name>A0A1N6DS62_9BACT</name>
<protein>
    <submittedName>
        <fullName evidence="10">Manganese/zinc/iron transport system permease protein</fullName>
    </submittedName>
</protein>
<evidence type="ECO:0000256" key="9">
    <source>
        <dbReference type="SAM" id="Phobius"/>
    </source>
</evidence>
<feature type="transmembrane region" description="Helical" evidence="9">
    <location>
        <begin position="64"/>
        <end position="82"/>
    </location>
</feature>
<dbReference type="PANTHER" id="PTHR30477:SF8">
    <property type="entry name" value="METAL TRANSPORT SYSTEM MEMBRANE PROTEIN CT_070-RELATED"/>
    <property type="match status" value="1"/>
</dbReference>
<feature type="transmembrane region" description="Helical" evidence="9">
    <location>
        <begin position="208"/>
        <end position="228"/>
    </location>
</feature>
<dbReference type="Proteomes" id="UP000185221">
    <property type="component" value="Unassembled WGS sequence"/>
</dbReference>
<evidence type="ECO:0000313" key="11">
    <source>
        <dbReference type="Proteomes" id="UP000185221"/>
    </source>
</evidence>
<keyword evidence="6 9" id="KW-1133">Transmembrane helix</keyword>
<feature type="transmembrane region" description="Helical" evidence="9">
    <location>
        <begin position="94"/>
        <end position="114"/>
    </location>
</feature>
<dbReference type="InterPro" id="IPR037294">
    <property type="entry name" value="ABC_BtuC-like"/>
</dbReference>
<feature type="transmembrane region" description="Helical" evidence="9">
    <location>
        <begin position="148"/>
        <end position="167"/>
    </location>
</feature>
<comment type="similarity">
    <text evidence="2 8">Belongs to the ABC-3 integral membrane protein family.</text>
</comment>
<proteinExistence type="inferred from homology"/>
<evidence type="ECO:0000313" key="10">
    <source>
        <dbReference type="EMBL" id="SIN73621.1"/>
    </source>
</evidence>
<evidence type="ECO:0000256" key="7">
    <source>
        <dbReference type="ARBA" id="ARBA00023136"/>
    </source>
</evidence>
<dbReference type="AlphaFoldDB" id="A0A1N6DS62"/>
<reference evidence="11" key="1">
    <citation type="submission" date="2016-11" db="EMBL/GenBank/DDBJ databases">
        <authorList>
            <person name="Varghese N."/>
            <person name="Submissions S."/>
        </authorList>
    </citation>
    <scope>NUCLEOTIDE SEQUENCE [LARGE SCALE GENOMIC DNA]</scope>
    <source>
        <strain evidence="11">DSM 15292</strain>
    </source>
</reference>
<dbReference type="EMBL" id="FSRC01000001">
    <property type="protein sequence ID" value="SIN73621.1"/>
    <property type="molecule type" value="Genomic_DNA"/>
</dbReference>
<dbReference type="GO" id="GO:0043190">
    <property type="term" value="C:ATP-binding cassette (ABC) transporter complex"/>
    <property type="evidence" value="ECO:0007669"/>
    <property type="project" value="InterPro"/>
</dbReference>
<dbReference type="InterPro" id="IPR001626">
    <property type="entry name" value="ABC_TroCD"/>
</dbReference>
<evidence type="ECO:0000256" key="6">
    <source>
        <dbReference type="ARBA" id="ARBA00022989"/>
    </source>
</evidence>
<feature type="transmembrane region" description="Helical" evidence="9">
    <location>
        <begin position="235"/>
        <end position="254"/>
    </location>
</feature>
<dbReference type="GO" id="GO:0010043">
    <property type="term" value="P:response to zinc ion"/>
    <property type="evidence" value="ECO:0007669"/>
    <property type="project" value="TreeGrafter"/>
</dbReference>
<keyword evidence="5 8" id="KW-0812">Transmembrane</keyword>
<dbReference type="GO" id="GO:0055085">
    <property type="term" value="P:transmembrane transport"/>
    <property type="evidence" value="ECO:0007669"/>
    <property type="project" value="InterPro"/>
</dbReference>
<dbReference type="Gene3D" id="1.10.3470.10">
    <property type="entry name" value="ABC transporter involved in vitamin B12 uptake, BtuC"/>
    <property type="match status" value="1"/>
</dbReference>
<evidence type="ECO:0000256" key="8">
    <source>
        <dbReference type="RuleBase" id="RU003943"/>
    </source>
</evidence>
<feature type="transmembrane region" description="Helical" evidence="9">
    <location>
        <begin position="6"/>
        <end position="28"/>
    </location>
</feature>
<dbReference type="SUPFAM" id="SSF81345">
    <property type="entry name" value="ABC transporter involved in vitamin B12 uptake, BtuC"/>
    <property type="match status" value="1"/>
</dbReference>
<organism evidence="10 11">
    <name type="scientific">Algoriphagus halophilus</name>
    <dbReference type="NCBI Taxonomy" id="226505"/>
    <lineage>
        <taxon>Bacteria</taxon>
        <taxon>Pseudomonadati</taxon>
        <taxon>Bacteroidota</taxon>
        <taxon>Cytophagia</taxon>
        <taxon>Cytophagales</taxon>
        <taxon>Cyclobacteriaceae</taxon>
        <taxon>Algoriphagus</taxon>
    </lineage>
</organism>